<organism evidence="1 2">
    <name type="scientific">Malus domestica</name>
    <name type="common">Apple</name>
    <name type="synonym">Pyrus malus</name>
    <dbReference type="NCBI Taxonomy" id="3750"/>
    <lineage>
        <taxon>Eukaryota</taxon>
        <taxon>Viridiplantae</taxon>
        <taxon>Streptophyta</taxon>
        <taxon>Embryophyta</taxon>
        <taxon>Tracheophyta</taxon>
        <taxon>Spermatophyta</taxon>
        <taxon>Magnoliopsida</taxon>
        <taxon>eudicotyledons</taxon>
        <taxon>Gunneridae</taxon>
        <taxon>Pentapetalae</taxon>
        <taxon>rosids</taxon>
        <taxon>fabids</taxon>
        <taxon>Rosales</taxon>
        <taxon>Rosaceae</taxon>
        <taxon>Amygdaloideae</taxon>
        <taxon>Maleae</taxon>
        <taxon>Malus</taxon>
    </lineage>
</organism>
<comment type="caution">
    <text evidence="1">The sequence shown here is derived from an EMBL/GenBank/DDBJ whole genome shotgun (WGS) entry which is preliminary data.</text>
</comment>
<dbReference type="EMBL" id="RDQH01000336">
    <property type="protein sequence ID" value="RXH88263.1"/>
    <property type="molecule type" value="Genomic_DNA"/>
</dbReference>
<dbReference type="Proteomes" id="UP000290289">
    <property type="component" value="Chromosome 10"/>
</dbReference>
<name>A0A498J335_MALDO</name>
<proteinExistence type="predicted"/>
<accession>A0A498J335</accession>
<evidence type="ECO:0000313" key="2">
    <source>
        <dbReference type="Proteomes" id="UP000290289"/>
    </source>
</evidence>
<gene>
    <name evidence="1" type="ORF">DVH24_042334</name>
</gene>
<keyword evidence="2" id="KW-1185">Reference proteome</keyword>
<sequence length="88" mass="10118">MVSTCKFKGRNFLDPHTSSPTACHEKSHDTATMAILSICYILYSVLREWKEETLRRIRAKTDGDVAMKLHIMTMLIHHPTCITWTIPS</sequence>
<reference evidence="1 2" key="1">
    <citation type="submission" date="2018-10" db="EMBL/GenBank/DDBJ databases">
        <title>A high-quality apple genome assembly.</title>
        <authorList>
            <person name="Hu J."/>
        </authorList>
    </citation>
    <scope>NUCLEOTIDE SEQUENCE [LARGE SCALE GENOMIC DNA]</scope>
    <source>
        <strain evidence="2">cv. HFTH1</strain>
        <tissue evidence="1">Young leaf</tissue>
    </source>
</reference>
<evidence type="ECO:0000313" key="1">
    <source>
        <dbReference type="EMBL" id="RXH88263.1"/>
    </source>
</evidence>
<dbReference type="AlphaFoldDB" id="A0A498J335"/>
<protein>
    <submittedName>
        <fullName evidence="1">Uncharacterized protein</fullName>
    </submittedName>
</protein>